<dbReference type="EMBL" id="QNRJ01000009">
    <property type="protein sequence ID" value="RBP03371.1"/>
    <property type="molecule type" value="Genomic_DNA"/>
</dbReference>
<evidence type="ECO:0000256" key="1">
    <source>
        <dbReference type="SAM" id="Phobius"/>
    </source>
</evidence>
<proteinExistence type="predicted"/>
<dbReference type="Pfam" id="PF07331">
    <property type="entry name" value="TctB"/>
    <property type="match status" value="1"/>
</dbReference>
<feature type="transmembrane region" description="Helical" evidence="1">
    <location>
        <begin position="123"/>
        <end position="141"/>
    </location>
</feature>
<name>A0A366ELW7_9BACI</name>
<evidence type="ECO:0000313" key="4">
    <source>
        <dbReference type="Proteomes" id="UP000252118"/>
    </source>
</evidence>
<keyword evidence="1" id="KW-0812">Transmembrane</keyword>
<dbReference type="Proteomes" id="UP000252118">
    <property type="component" value="Unassembled WGS sequence"/>
</dbReference>
<sequence length="152" mass="17271">MRTKPDRIISLLLLVFAGIYLALSFQLTKFPYAIIDSDVLPKGLGFLLIILAVVLFFQAKDDTEEDKKRRYVKKEDVIILLSVLGALLVYIFLLEPLGFLVSTILFLLVIPFVLGFKKKLTTVLVAFLFSGIMYYSFNYLLNITLPQGILPF</sequence>
<evidence type="ECO:0000313" key="3">
    <source>
        <dbReference type="EMBL" id="RBP03371.1"/>
    </source>
</evidence>
<feature type="transmembrane region" description="Helical" evidence="1">
    <location>
        <begin position="77"/>
        <end position="93"/>
    </location>
</feature>
<evidence type="ECO:0000259" key="2">
    <source>
        <dbReference type="Pfam" id="PF07331"/>
    </source>
</evidence>
<feature type="transmembrane region" description="Helical" evidence="1">
    <location>
        <begin position="40"/>
        <end position="57"/>
    </location>
</feature>
<accession>A0A366ELW7</accession>
<protein>
    <submittedName>
        <fullName evidence="3">Putative tricarboxylic transport membrane protein</fullName>
    </submittedName>
</protein>
<feature type="domain" description="DUF1468" evidence="2">
    <location>
        <begin position="8"/>
        <end position="146"/>
    </location>
</feature>
<dbReference type="AlphaFoldDB" id="A0A366ELW7"/>
<gene>
    <name evidence="3" type="ORF">DET59_10963</name>
</gene>
<organism evidence="3 4">
    <name type="scientific">Rossellomorea aquimaris</name>
    <dbReference type="NCBI Taxonomy" id="189382"/>
    <lineage>
        <taxon>Bacteria</taxon>
        <taxon>Bacillati</taxon>
        <taxon>Bacillota</taxon>
        <taxon>Bacilli</taxon>
        <taxon>Bacillales</taxon>
        <taxon>Bacillaceae</taxon>
        <taxon>Rossellomorea</taxon>
    </lineage>
</organism>
<dbReference type="RefSeq" id="WP_113970079.1">
    <property type="nucleotide sequence ID" value="NZ_QNRJ01000009.1"/>
</dbReference>
<reference evidence="3 4" key="1">
    <citation type="submission" date="2018-06" db="EMBL/GenBank/DDBJ databases">
        <title>Freshwater and sediment microbial communities from various areas in North America, analyzing microbe dynamics in response to fracking.</title>
        <authorList>
            <person name="Lamendella R."/>
        </authorList>
    </citation>
    <scope>NUCLEOTIDE SEQUENCE [LARGE SCALE GENOMIC DNA]</scope>
    <source>
        <strain evidence="3 4">97B</strain>
    </source>
</reference>
<keyword evidence="1" id="KW-1133">Transmembrane helix</keyword>
<comment type="caution">
    <text evidence="3">The sequence shown here is derived from an EMBL/GenBank/DDBJ whole genome shotgun (WGS) entry which is preliminary data.</text>
</comment>
<dbReference type="OrthoDB" id="2426743at2"/>
<keyword evidence="1" id="KW-0472">Membrane</keyword>
<dbReference type="InterPro" id="IPR009936">
    <property type="entry name" value="DUF1468"/>
</dbReference>
<feature type="transmembrane region" description="Helical" evidence="1">
    <location>
        <begin position="99"/>
        <end position="116"/>
    </location>
</feature>